<comment type="caution">
    <text evidence="4">The sequence shown here is derived from an EMBL/GenBank/DDBJ whole genome shotgun (WGS) entry which is preliminary data.</text>
</comment>
<dbReference type="Gene3D" id="3.60.60.10">
    <property type="entry name" value="Penicillin V Acylase, Chain A"/>
    <property type="match status" value="1"/>
</dbReference>
<proteinExistence type="inferred from homology"/>
<dbReference type="PANTHER" id="PTHR35527">
    <property type="entry name" value="CHOLOYLGLYCINE HYDROLASE"/>
    <property type="match status" value="1"/>
</dbReference>
<dbReference type="AlphaFoldDB" id="A0AAW6H0T7"/>
<dbReference type="InterPro" id="IPR029132">
    <property type="entry name" value="CBAH/NAAA_C"/>
</dbReference>
<name>A0AAW6H0T7_BACUN</name>
<keyword evidence="2 4" id="KW-0378">Hydrolase</keyword>
<feature type="domain" description="Choloylglycine hydrolase/NAAA C-terminal" evidence="3">
    <location>
        <begin position="24"/>
        <end position="109"/>
    </location>
</feature>
<gene>
    <name evidence="4" type="ORF">POZ10_04445</name>
</gene>
<dbReference type="Proteomes" id="UP001222603">
    <property type="component" value="Unassembled WGS sequence"/>
</dbReference>
<dbReference type="SUPFAM" id="SSF56235">
    <property type="entry name" value="N-terminal nucleophile aminohydrolases (Ntn hydrolases)"/>
    <property type="match status" value="1"/>
</dbReference>
<evidence type="ECO:0000256" key="2">
    <source>
        <dbReference type="ARBA" id="ARBA00022801"/>
    </source>
</evidence>
<protein>
    <submittedName>
        <fullName evidence="4">Linear amide C-N hydrolase</fullName>
    </submittedName>
</protein>
<evidence type="ECO:0000313" key="5">
    <source>
        <dbReference type="Proteomes" id="UP001222603"/>
    </source>
</evidence>
<organism evidence="4 5">
    <name type="scientific">Bacteroides uniformis</name>
    <dbReference type="NCBI Taxonomy" id="820"/>
    <lineage>
        <taxon>Bacteria</taxon>
        <taxon>Pseudomonadati</taxon>
        <taxon>Bacteroidota</taxon>
        <taxon>Bacteroidia</taxon>
        <taxon>Bacteroidales</taxon>
        <taxon>Bacteroidaceae</taxon>
        <taxon>Bacteroides</taxon>
    </lineage>
</organism>
<comment type="similarity">
    <text evidence="1">Belongs to the peptidase C59 family.</text>
</comment>
<dbReference type="GO" id="GO:0016787">
    <property type="term" value="F:hydrolase activity"/>
    <property type="evidence" value="ECO:0007669"/>
    <property type="project" value="UniProtKB-KW"/>
</dbReference>
<accession>A0AAW6H0T7</accession>
<dbReference type="EMBL" id="JAQNSI010000122">
    <property type="protein sequence ID" value="MDC1899869.1"/>
    <property type="molecule type" value="Genomic_DNA"/>
</dbReference>
<evidence type="ECO:0000313" key="4">
    <source>
        <dbReference type="EMBL" id="MDC1899869.1"/>
    </source>
</evidence>
<feature type="non-terminal residue" evidence="4">
    <location>
        <position position="110"/>
    </location>
</feature>
<dbReference type="PANTHER" id="PTHR35527:SF2">
    <property type="entry name" value="HYDROLASE"/>
    <property type="match status" value="1"/>
</dbReference>
<sequence>MNSKQSLILLATIGLQSQAPMDACTGITLKSGDGTVVTARTIEWAESVMNTMYVVVPRHQELQSLTPSGMDGMKFTTKYGFIGLSVEQKEFMVEGVNEKGLSAGLFYFPN</sequence>
<evidence type="ECO:0000256" key="1">
    <source>
        <dbReference type="ARBA" id="ARBA00006625"/>
    </source>
</evidence>
<dbReference type="InterPro" id="IPR052193">
    <property type="entry name" value="Peptidase_C59"/>
</dbReference>
<dbReference type="Pfam" id="PF02275">
    <property type="entry name" value="CBAH"/>
    <property type="match status" value="1"/>
</dbReference>
<dbReference type="InterPro" id="IPR029055">
    <property type="entry name" value="Ntn_hydrolases_N"/>
</dbReference>
<dbReference type="RefSeq" id="WP_272201677.1">
    <property type="nucleotide sequence ID" value="NZ_JAQNSI010000122.1"/>
</dbReference>
<reference evidence="4" key="1">
    <citation type="submission" date="2022-10" db="EMBL/GenBank/DDBJ databases">
        <title>Human gut microbiome strain richness.</title>
        <authorList>
            <person name="Chen-Liaw A."/>
        </authorList>
    </citation>
    <scope>NUCLEOTIDE SEQUENCE</scope>
    <source>
        <strain evidence="4">1001713st1_F9_1001713B170221_170320</strain>
    </source>
</reference>
<evidence type="ECO:0000259" key="3">
    <source>
        <dbReference type="Pfam" id="PF02275"/>
    </source>
</evidence>